<dbReference type="eggNOG" id="COG0507">
    <property type="taxonomic scope" value="Bacteria"/>
</dbReference>
<dbReference type="SMART" id="SM00382">
    <property type="entry name" value="AAA"/>
    <property type="match status" value="3"/>
</dbReference>
<evidence type="ECO:0000313" key="6">
    <source>
        <dbReference type="EMBL" id="ADG75284.1"/>
    </source>
</evidence>
<feature type="region of interest" description="Disordered" evidence="4">
    <location>
        <begin position="1059"/>
        <end position="1098"/>
    </location>
</feature>
<evidence type="ECO:0000259" key="5">
    <source>
        <dbReference type="PROSITE" id="PS50901"/>
    </source>
</evidence>
<reference evidence="6 7" key="1">
    <citation type="journal article" date="2010" name="Stand. Genomic Sci.">
        <title>Complete genome sequence of Cellulomonas flavigena type strain (134).</title>
        <authorList>
            <person name="Abt B."/>
            <person name="Foster B."/>
            <person name="Lapidus A."/>
            <person name="Clum A."/>
            <person name="Sun H."/>
            <person name="Pukall R."/>
            <person name="Lucas S."/>
            <person name="Glavina Del Rio T."/>
            <person name="Nolan M."/>
            <person name="Tice H."/>
            <person name="Cheng J.F."/>
            <person name="Pitluck S."/>
            <person name="Liolios K."/>
            <person name="Ivanova N."/>
            <person name="Mavromatis K."/>
            <person name="Ovchinnikova G."/>
            <person name="Pati A."/>
            <person name="Goodwin L."/>
            <person name="Chen A."/>
            <person name="Palaniappan K."/>
            <person name="Land M."/>
            <person name="Hauser L."/>
            <person name="Chang Y.J."/>
            <person name="Jeffries C.D."/>
            <person name="Rohde M."/>
            <person name="Goker M."/>
            <person name="Woyke T."/>
            <person name="Bristow J."/>
            <person name="Eisen J.A."/>
            <person name="Markowitz V."/>
            <person name="Hugenholtz P."/>
            <person name="Kyrpides N.C."/>
            <person name="Klenk H.P."/>
        </authorList>
    </citation>
    <scope>NUCLEOTIDE SEQUENCE [LARGE SCALE GENOMIC DNA]</scope>
    <source>
        <strain evidence="7">ATCC 482 / DSM 20109 / BCRC 11376 / JCM 18109 / NBRC 3775 / NCIMB 8073 / NRS 134</strain>
    </source>
</reference>
<feature type="binding site" evidence="3">
    <location>
        <begin position="567"/>
        <end position="574"/>
    </location>
    <ligand>
        <name>ATP</name>
        <dbReference type="ChEBI" id="CHEBI:30616"/>
    </ligand>
</feature>
<dbReference type="eggNOG" id="COG1674">
    <property type="taxonomic scope" value="Bacteria"/>
</dbReference>
<dbReference type="KEGG" id="cfl:Cfla_2394"/>
<dbReference type="Proteomes" id="UP000000849">
    <property type="component" value="Chromosome"/>
</dbReference>
<keyword evidence="7" id="KW-1185">Reference proteome</keyword>
<keyword evidence="6" id="KW-0132">Cell division</keyword>
<dbReference type="HOGENOM" id="CLU_003134_6_0_11"/>
<evidence type="ECO:0000313" key="7">
    <source>
        <dbReference type="Proteomes" id="UP000000849"/>
    </source>
</evidence>
<keyword evidence="2 3" id="KW-0067">ATP-binding</keyword>
<dbReference type="GO" id="GO:0051301">
    <property type="term" value="P:cell division"/>
    <property type="evidence" value="ECO:0007669"/>
    <property type="project" value="UniProtKB-KW"/>
</dbReference>
<dbReference type="STRING" id="446466.Cfla_2394"/>
<evidence type="ECO:0000256" key="4">
    <source>
        <dbReference type="SAM" id="MobiDB-lite"/>
    </source>
</evidence>
<dbReference type="Pfam" id="PF01580">
    <property type="entry name" value="FtsK_SpoIIIE"/>
    <property type="match status" value="1"/>
</dbReference>
<dbReference type="PROSITE" id="PS50901">
    <property type="entry name" value="FTSK"/>
    <property type="match status" value="1"/>
</dbReference>
<dbReference type="PANTHER" id="PTHR22683:SF1">
    <property type="entry name" value="TYPE VII SECRETION SYSTEM PROTEIN ESSC"/>
    <property type="match status" value="1"/>
</dbReference>
<dbReference type="GO" id="GO:0003677">
    <property type="term" value="F:DNA binding"/>
    <property type="evidence" value="ECO:0007669"/>
    <property type="project" value="InterPro"/>
</dbReference>
<evidence type="ECO:0000256" key="3">
    <source>
        <dbReference type="PROSITE-ProRule" id="PRU00289"/>
    </source>
</evidence>
<keyword evidence="1 3" id="KW-0547">Nucleotide-binding</keyword>
<feature type="compositionally biased region" description="Pro residues" evidence="4">
    <location>
        <begin position="316"/>
        <end position="325"/>
    </location>
</feature>
<gene>
    <name evidence="6" type="ordered locus">Cfla_2394</name>
</gene>
<dbReference type="EMBL" id="CP001964">
    <property type="protein sequence ID" value="ADG75284.1"/>
    <property type="molecule type" value="Genomic_DNA"/>
</dbReference>
<feature type="domain" description="FtsK" evidence="5">
    <location>
        <begin position="549"/>
        <end position="736"/>
    </location>
</feature>
<dbReference type="SUPFAM" id="SSF52540">
    <property type="entry name" value="P-loop containing nucleoside triphosphate hydrolases"/>
    <property type="match status" value="3"/>
</dbReference>
<name>D5UHG3_CELFN</name>
<dbReference type="Gene3D" id="3.40.50.300">
    <property type="entry name" value="P-loop containing nucleotide triphosphate hydrolases"/>
    <property type="match status" value="3"/>
</dbReference>
<dbReference type="InterPro" id="IPR003593">
    <property type="entry name" value="AAA+_ATPase"/>
</dbReference>
<dbReference type="InterPro" id="IPR002543">
    <property type="entry name" value="FtsK_dom"/>
</dbReference>
<sequence>MLRRVRVTLPHPSLRGRHLDVDVAPGLPAGDLRRRLAVLTGDARWARPGARLTVSGQVLDDDHPAGAAPLLPGAHLAADPAPHADVEATARCDVHVAVLTGPGAGRLVPLADGARVRVPVTHDAAPGTTDRDGSARVRQTDPVTAHIEVRRRGARVTVRARGTGVPARLRPAPGRAGQSRRERTLRRRPRTWPAHAALRVRGTTLQLRGCDGAHRRPRVPPWAAAGAPVAVSVALAVALAVALRQPLLLLTAVTGVVGLVALRGGRAPEPGPPPADAPDGTDGRQLPGPSAGDAVTPGGPAGRSPSGAGRRGTDPPEAPPGPGGPPDVAALRLATWRRLLDLAGAVPGATGPWPPDGTLAVTGARDAALGVARALALRTLGAGTPTRLVVRTGTPDDWRWTRWWDPDHALPPPEEADVLVVADGADAALGAWRLGTPHARLLLVVPPGSRVPAWARWVVPAGHGSTLDAATGGPPECVDPHVADAQGRAAAALAWVLRAVGANGGGTAHASVLGDLPGVPAPAAPAVADAWAAPGRRGLATPVGSGRGGHPVVLDLVRDGPHVLVAGTTGAGKSELLTTAVLGLALTHPPRRLALLLVDFKGGTGLGPLAGLPHVVDHVHDLDVAAARRTLAGLRAELRRRERLLAAAGCTDVADLDPASPTTPARLLVVVDELRALVDDLPDAAATLARLAAQGRALGVHLVLATQRPAGAVPADLRANVTLRLAMRVADEEDSRDVLGCPDAAHLDPAAPGGALLRSGSGPVVSVQVARARYRRNAPPVRLLASVPVPGAVAWRAPAVADDDVAAWVAACRDAARDLAGPGVPWQPALPDRVAADDVAPAADGTALLVAVADLPDEQRRAPLRWGDAHGHLLVLGGPRSGRTTTLCTVGLHALLGGAHVHAVGLPDAAVAALRARADHLVGTTAALDDVHRTLLLIERLSTTARPAGAPAVVLLVDGLDDLLERLAEHARGRGADLLAGLLRRPPAGVRVAASGPVVPASTRWAGGCGLRLVLPVADTALDAQAGVPVELAGPRRVAGRAVACSTEGAWTCQVVLPSDAPAPQRPRARGASEPAPGHQPLRIGALPERSTPPLTTTRAPAPGILLGVGGDGPHPVTVDPGRPLVVAGPPGSGRSTALATLARGWLEAGRRVLVVTADELPGLPEDAVAVAPAVALAHLDDTGARTSDGTLRQAPGGSVVLADDVDLLERTAPSLAARLEQLLDEPPGAVVVGALTTTTAHAATGYRGPVTSALRGRQVLVLDAYGPAAAELLGPGAAVHSDPRARPPGRGVLRRDRALVRVQVHAPVDGASRSAA</sequence>
<organism evidence="6 7">
    <name type="scientific">Cellulomonas flavigena (strain ATCC 482 / DSM 20109 / BCRC 11376 / JCM 18109 / NBRC 3775 / NCIMB 8073 / NRS 134)</name>
    <dbReference type="NCBI Taxonomy" id="446466"/>
    <lineage>
        <taxon>Bacteria</taxon>
        <taxon>Bacillati</taxon>
        <taxon>Actinomycetota</taxon>
        <taxon>Actinomycetes</taxon>
        <taxon>Micrococcales</taxon>
        <taxon>Cellulomonadaceae</taxon>
        <taxon>Cellulomonas</taxon>
    </lineage>
</organism>
<evidence type="ECO:0000256" key="1">
    <source>
        <dbReference type="ARBA" id="ARBA00022741"/>
    </source>
</evidence>
<feature type="region of interest" description="Disordered" evidence="4">
    <location>
        <begin position="165"/>
        <end position="188"/>
    </location>
</feature>
<proteinExistence type="predicted"/>
<evidence type="ECO:0000256" key="2">
    <source>
        <dbReference type="ARBA" id="ARBA00022840"/>
    </source>
</evidence>
<keyword evidence="6" id="KW-0131">Cell cycle</keyword>
<feature type="region of interest" description="Disordered" evidence="4">
    <location>
        <begin position="263"/>
        <end position="328"/>
    </location>
</feature>
<dbReference type="GO" id="GO:0005524">
    <property type="term" value="F:ATP binding"/>
    <property type="evidence" value="ECO:0007669"/>
    <property type="project" value="UniProtKB-UniRule"/>
</dbReference>
<dbReference type="InterPro" id="IPR050206">
    <property type="entry name" value="FtsK/SpoIIIE/SftA"/>
</dbReference>
<protein>
    <submittedName>
        <fullName evidence="6">Cell division FtsK/SpoIIIE</fullName>
    </submittedName>
</protein>
<accession>D5UHG3</accession>
<dbReference type="PANTHER" id="PTHR22683">
    <property type="entry name" value="SPORULATION PROTEIN RELATED"/>
    <property type="match status" value="1"/>
</dbReference>
<dbReference type="InterPro" id="IPR027417">
    <property type="entry name" value="P-loop_NTPase"/>
</dbReference>